<gene>
    <name evidence="3" type="ORF">MRM75_06370</name>
</gene>
<protein>
    <submittedName>
        <fullName evidence="3">Site-specific integrase</fullName>
    </submittedName>
</protein>
<evidence type="ECO:0000259" key="2">
    <source>
        <dbReference type="PROSITE" id="PS51898"/>
    </source>
</evidence>
<evidence type="ECO:0000313" key="3">
    <source>
        <dbReference type="EMBL" id="XAG70594.1"/>
    </source>
</evidence>
<dbReference type="InterPro" id="IPR011010">
    <property type="entry name" value="DNA_brk_join_enz"/>
</dbReference>
<dbReference type="CDD" id="cd00397">
    <property type="entry name" value="DNA_BRE_C"/>
    <property type="match status" value="1"/>
</dbReference>
<evidence type="ECO:0000256" key="1">
    <source>
        <dbReference type="ARBA" id="ARBA00023172"/>
    </source>
</evidence>
<keyword evidence="1" id="KW-0233">DNA recombination</keyword>
<dbReference type="GO" id="GO:0003677">
    <property type="term" value="F:DNA binding"/>
    <property type="evidence" value="ECO:0007669"/>
    <property type="project" value="InterPro"/>
</dbReference>
<organism evidence="3">
    <name type="scientific">bacterium 19CA06SA08-2</name>
    <dbReference type="NCBI Taxonomy" id="2920658"/>
    <lineage>
        <taxon>Bacteria</taxon>
    </lineage>
</organism>
<dbReference type="SUPFAM" id="SSF56349">
    <property type="entry name" value="DNA breaking-rejoining enzymes"/>
    <property type="match status" value="1"/>
</dbReference>
<dbReference type="GO" id="GO:0015074">
    <property type="term" value="P:DNA integration"/>
    <property type="evidence" value="ECO:0007669"/>
    <property type="project" value="InterPro"/>
</dbReference>
<sequence>MNNIVKKRVVTDIELEHVVQMALMSKDENRACYAALLLCCFGTGMKPSELTKLIVSDYLNEEGLIRTPSLVRAEIAFNACERPIYWLNQLSNISNTLLVVMDSYLATRIGAGMGRRIGVPFRGLDPSAPLFVSLPTTEVHPVFSQSRVPFRAEQVTMLISRLFELAGMAKVTSQCARRSLAIKLLRRGISPRFIGELLGLSSQRAIKLLCMDVKTSLHDVMHGGGQSESSLASLY</sequence>
<dbReference type="InterPro" id="IPR002104">
    <property type="entry name" value="Integrase_catalytic"/>
</dbReference>
<reference evidence="3" key="1">
    <citation type="submission" date="2022-03" db="EMBL/GenBank/DDBJ databases">
        <title>Sea Food Isolates.</title>
        <authorList>
            <person name="Li c."/>
        </authorList>
    </citation>
    <scope>NUCLEOTIDE SEQUENCE</scope>
    <source>
        <strain evidence="3">19CA06SA08-2</strain>
    </source>
</reference>
<dbReference type="PROSITE" id="PS51898">
    <property type="entry name" value="TYR_RECOMBINASE"/>
    <property type="match status" value="1"/>
</dbReference>
<dbReference type="AlphaFoldDB" id="A0AAU6U8R5"/>
<dbReference type="InterPro" id="IPR013762">
    <property type="entry name" value="Integrase-like_cat_sf"/>
</dbReference>
<dbReference type="GO" id="GO:0006310">
    <property type="term" value="P:DNA recombination"/>
    <property type="evidence" value="ECO:0007669"/>
    <property type="project" value="UniProtKB-KW"/>
</dbReference>
<feature type="domain" description="Tyr recombinase" evidence="2">
    <location>
        <begin position="5"/>
        <end position="235"/>
    </location>
</feature>
<dbReference type="EMBL" id="CP095353">
    <property type="protein sequence ID" value="XAG70594.1"/>
    <property type="molecule type" value="Genomic_DNA"/>
</dbReference>
<proteinExistence type="predicted"/>
<dbReference type="Gene3D" id="1.10.443.10">
    <property type="entry name" value="Intergrase catalytic core"/>
    <property type="match status" value="1"/>
</dbReference>
<dbReference type="Pfam" id="PF00589">
    <property type="entry name" value="Phage_integrase"/>
    <property type="match status" value="1"/>
</dbReference>
<name>A0AAU6U8R5_UNCXX</name>
<accession>A0AAU6U8R5</accession>